<feature type="domain" description="Pre-SET" evidence="10">
    <location>
        <begin position="174"/>
        <end position="263"/>
    </location>
</feature>
<evidence type="ECO:0000256" key="7">
    <source>
        <dbReference type="ARBA" id="ARBA00022833"/>
    </source>
</evidence>
<keyword evidence="6" id="KW-0479">Metal-binding</keyword>
<evidence type="ECO:0000259" key="9">
    <source>
        <dbReference type="PROSITE" id="PS50280"/>
    </source>
</evidence>
<dbReference type="SMART" id="SM00317">
    <property type="entry name" value="SET"/>
    <property type="match status" value="1"/>
</dbReference>
<dbReference type="GO" id="GO:0005694">
    <property type="term" value="C:chromosome"/>
    <property type="evidence" value="ECO:0007669"/>
    <property type="project" value="UniProtKB-SubCell"/>
</dbReference>
<evidence type="ECO:0000313" key="13">
    <source>
        <dbReference type="Proteomes" id="UP001294444"/>
    </source>
</evidence>
<dbReference type="GO" id="GO:0032259">
    <property type="term" value="P:methylation"/>
    <property type="evidence" value="ECO:0007669"/>
    <property type="project" value="UniProtKB-KW"/>
</dbReference>
<feature type="compositionally biased region" description="Gly residues" evidence="8">
    <location>
        <begin position="568"/>
        <end position="579"/>
    </location>
</feature>
<feature type="domain" description="Post-SET" evidence="11">
    <location>
        <begin position="622"/>
        <end position="638"/>
    </location>
</feature>
<evidence type="ECO:0000256" key="3">
    <source>
        <dbReference type="ARBA" id="ARBA00022603"/>
    </source>
</evidence>
<dbReference type="AlphaFoldDB" id="A0AAJ5C8E1"/>
<comment type="subcellular location">
    <subcellularLocation>
        <location evidence="1">Chromosome</location>
    </subcellularLocation>
</comment>
<dbReference type="GO" id="GO:0008270">
    <property type="term" value="F:zinc ion binding"/>
    <property type="evidence" value="ECO:0007669"/>
    <property type="project" value="InterPro"/>
</dbReference>
<dbReference type="InterPro" id="IPR003616">
    <property type="entry name" value="Post-SET_dom"/>
</dbReference>
<evidence type="ECO:0000313" key="12">
    <source>
        <dbReference type="EMBL" id="SNX87404.1"/>
    </source>
</evidence>
<dbReference type="Pfam" id="PF05033">
    <property type="entry name" value="Pre-SET"/>
    <property type="match status" value="1"/>
</dbReference>
<keyword evidence="3" id="KW-0489">Methyltransferase</keyword>
<evidence type="ECO:0000259" key="11">
    <source>
        <dbReference type="PROSITE" id="PS50868"/>
    </source>
</evidence>
<evidence type="ECO:0000259" key="10">
    <source>
        <dbReference type="PROSITE" id="PS50867"/>
    </source>
</evidence>
<dbReference type="Pfam" id="PF00856">
    <property type="entry name" value="SET"/>
    <property type="match status" value="1"/>
</dbReference>
<dbReference type="PROSITE" id="PS50867">
    <property type="entry name" value="PRE_SET"/>
    <property type="match status" value="1"/>
</dbReference>
<keyword evidence="2" id="KW-0158">Chromosome</keyword>
<dbReference type="InterPro" id="IPR007728">
    <property type="entry name" value="Pre-SET_dom"/>
</dbReference>
<gene>
    <name evidence="12" type="ORF">MEPE_06114</name>
</gene>
<sequence>MSFFASLGLPEASTSRVAVTVPHIADHEMSHDHSLRNNNSQNQHEEKVTFASKEIKALSALRSNPQYLEMIRSVDVGQAFQLSLINNPPLYFPEYEGLRLLQYFQCWVDQWEVGHQGLSVDNPNASNIGDVIPPWDFCWTDDYLLDPSVPPLSHIKPRPTINGYQLTDELCVDRGCDCEDDECDPRTCSCLKRAAECYPFEGTYYQRMFDPNALEPDGRPPRKEFVYEDGRLRNNIPVGTPIFECNSKCPCADSCRNRVVQKGKRAPLAFCKTASKGWGIKATELIPAGTFVGAYGGELLADEEAERRANVYDQKLGTTYLQTVDSHILKVHLTQQIIEKDLAEKNELQFYRGSPEKQRRMVQLVTKTADHIELYEEYFKYLEGETEPELYHAELRKRDKTLPSDQEQIIFVEAKKDAERRARKAAQFRRSRKAMLDSNFDPASPIDPSTEYYEPVWNFLALPPNEQAYARSMQMIRSDMEDERFVTVDSALWGNHTRFFNHSCDPNIYHVPVYTNDASIMRPLLAFFTLRQVDAGEELCFSYAGDMGSDDIDVSLQAASGPSSPTKTGGGGGGGGGGRRSGKVTTIHTPSTKPGKDTMQAIKATKADAEREAGTKGGAPRLGITCQCGARNCTGRVFA</sequence>
<dbReference type="InterPro" id="IPR001214">
    <property type="entry name" value="SET_dom"/>
</dbReference>
<dbReference type="Gene3D" id="2.170.270.10">
    <property type="entry name" value="SET domain"/>
    <property type="match status" value="2"/>
</dbReference>
<proteinExistence type="predicted"/>
<keyword evidence="7" id="KW-0862">Zinc</keyword>
<evidence type="ECO:0000256" key="2">
    <source>
        <dbReference type="ARBA" id="ARBA00022454"/>
    </source>
</evidence>
<keyword evidence="4" id="KW-0808">Transferase</keyword>
<dbReference type="GO" id="GO:0042054">
    <property type="term" value="F:histone methyltransferase activity"/>
    <property type="evidence" value="ECO:0007669"/>
    <property type="project" value="InterPro"/>
</dbReference>
<reference evidence="12" key="1">
    <citation type="submission" date="2023-10" db="EMBL/GenBank/DDBJ databases">
        <authorList>
            <person name="Guldener U."/>
        </authorList>
    </citation>
    <scope>NUCLEOTIDE SEQUENCE</scope>
    <source>
        <strain evidence="12">Mp4</strain>
    </source>
</reference>
<dbReference type="Proteomes" id="UP001294444">
    <property type="component" value="Unassembled WGS sequence"/>
</dbReference>
<name>A0AAJ5C8E1_9BASI</name>
<keyword evidence="13" id="KW-1185">Reference proteome</keyword>
<comment type="caution">
    <text evidence="12">The sequence shown here is derived from an EMBL/GenBank/DDBJ whole genome shotgun (WGS) entry which is preliminary data.</text>
</comment>
<dbReference type="PANTHER" id="PTHR46223:SF3">
    <property type="entry name" value="HISTONE-LYSINE N-METHYLTRANSFERASE SET-23"/>
    <property type="match status" value="1"/>
</dbReference>
<dbReference type="EMBL" id="OAPG01000019">
    <property type="protein sequence ID" value="SNX87404.1"/>
    <property type="molecule type" value="Genomic_DNA"/>
</dbReference>
<dbReference type="PROSITE" id="PS50280">
    <property type="entry name" value="SET"/>
    <property type="match status" value="1"/>
</dbReference>
<accession>A0AAJ5C8E1</accession>
<dbReference type="InterPro" id="IPR050973">
    <property type="entry name" value="H3K9_Histone-Lys_N-MTase"/>
</dbReference>
<protein>
    <recommendedName>
        <fullName evidence="14">SET domain-containing protein</fullName>
    </recommendedName>
</protein>
<evidence type="ECO:0000256" key="6">
    <source>
        <dbReference type="ARBA" id="ARBA00022723"/>
    </source>
</evidence>
<dbReference type="PROSITE" id="PS50868">
    <property type="entry name" value="POST_SET"/>
    <property type="match status" value="1"/>
</dbReference>
<evidence type="ECO:0000256" key="8">
    <source>
        <dbReference type="SAM" id="MobiDB-lite"/>
    </source>
</evidence>
<evidence type="ECO:0000256" key="4">
    <source>
        <dbReference type="ARBA" id="ARBA00022679"/>
    </source>
</evidence>
<evidence type="ECO:0000256" key="1">
    <source>
        <dbReference type="ARBA" id="ARBA00004286"/>
    </source>
</evidence>
<dbReference type="SUPFAM" id="SSF82199">
    <property type="entry name" value="SET domain"/>
    <property type="match status" value="1"/>
</dbReference>
<organism evidence="12 13">
    <name type="scientific">Melanopsichium pennsylvanicum</name>
    <dbReference type="NCBI Taxonomy" id="63383"/>
    <lineage>
        <taxon>Eukaryota</taxon>
        <taxon>Fungi</taxon>
        <taxon>Dikarya</taxon>
        <taxon>Basidiomycota</taxon>
        <taxon>Ustilaginomycotina</taxon>
        <taxon>Ustilaginomycetes</taxon>
        <taxon>Ustilaginales</taxon>
        <taxon>Ustilaginaceae</taxon>
        <taxon>Melanopsichium</taxon>
    </lineage>
</organism>
<feature type="region of interest" description="Disordered" evidence="8">
    <location>
        <begin position="554"/>
        <end position="598"/>
    </location>
</feature>
<dbReference type="PANTHER" id="PTHR46223">
    <property type="entry name" value="HISTONE-LYSINE N-METHYLTRANSFERASE SUV39H"/>
    <property type="match status" value="1"/>
</dbReference>
<evidence type="ECO:0008006" key="14">
    <source>
        <dbReference type="Google" id="ProtNLM"/>
    </source>
</evidence>
<feature type="domain" description="SET" evidence="9">
    <location>
        <begin position="266"/>
        <end position="544"/>
    </location>
</feature>
<dbReference type="GO" id="GO:0005634">
    <property type="term" value="C:nucleus"/>
    <property type="evidence" value="ECO:0007669"/>
    <property type="project" value="InterPro"/>
</dbReference>
<evidence type="ECO:0000256" key="5">
    <source>
        <dbReference type="ARBA" id="ARBA00022691"/>
    </source>
</evidence>
<keyword evidence="5" id="KW-0949">S-adenosyl-L-methionine</keyword>
<dbReference type="InterPro" id="IPR046341">
    <property type="entry name" value="SET_dom_sf"/>
</dbReference>